<keyword evidence="3 4" id="KW-0274">FAD</keyword>
<gene>
    <name evidence="8" type="ORF">E7681_12640</name>
</gene>
<evidence type="ECO:0000313" key="8">
    <source>
        <dbReference type="EMBL" id="THD73531.1"/>
    </source>
</evidence>
<feature type="site" description="Electron transfer via tryptophanyl radical" evidence="5">
    <location>
        <position position="359"/>
    </location>
</feature>
<comment type="similarity">
    <text evidence="6">Belongs to the DNA photolyase family.</text>
</comment>
<dbReference type="InterPro" id="IPR036134">
    <property type="entry name" value="Crypto/Photolyase_FAD-like_sf"/>
</dbReference>
<organism evidence="8 9">
    <name type="scientific">Thalassobius vesicularis</name>
    <dbReference type="NCBI Taxonomy" id="1294297"/>
    <lineage>
        <taxon>Bacteria</taxon>
        <taxon>Pseudomonadati</taxon>
        <taxon>Pseudomonadota</taxon>
        <taxon>Alphaproteobacteria</taxon>
        <taxon>Rhodobacterales</taxon>
        <taxon>Roseobacteraceae</taxon>
        <taxon>Thalassovita</taxon>
    </lineage>
</organism>
<feature type="binding site" evidence="4">
    <location>
        <position position="223"/>
    </location>
    <ligand>
        <name>FAD</name>
        <dbReference type="ChEBI" id="CHEBI:57692"/>
    </ligand>
</feature>
<evidence type="ECO:0000256" key="4">
    <source>
        <dbReference type="PIRSR" id="PIRSR602081-1"/>
    </source>
</evidence>
<dbReference type="Proteomes" id="UP000306113">
    <property type="component" value="Unassembled WGS sequence"/>
</dbReference>
<dbReference type="Gene3D" id="1.10.579.10">
    <property type="entry name" value="DNA Cyclobutane Dipyrimidine Photolyase, subunit A, domain 3"/>
    <property type="match status" value="1"/>
</dbReference>
<dbReference type="RefSeq" id="WP_136339662.1">
    <property type="nucleotide sequence ID" value="NZ_SSMD01000005.1"/>
</dbReference>
<dbReference type="SUPFAM" id="SSF48173">
    <property type="entry name" value="Cryptochrome/photolyase FAD-binding domain"/>
    <property type="match status" value="1"/>
</dbReference>
<protein>
    <submittedName>
        <fullName evidence="8">Deoxyribodipyrimidine photo-lyase</fullName>
    </submittedName>
</protein>
<evidence type="ECO:0000256" key="1">
    <source>
        <dbReference type="ARBA" id="ARBA00001932"/>
    </source>
</evidence>
<feature type="domain" description="Photolyase/cryptochrome alpha/beta" evidence="7">
    <location>
        <begin position="4"/>
        <end position="130"/>
    </location>
</feature>
<dbReference type="AlphaFoldDB" id="A0A4S3M8X2"/>
<dbReference type="InterPro" id="IPR036155">
    <property type="entry name" value="Crypto/Photolyase_N_sf"/>
</dbReference>
<keyword evidence="8" id="KW-0456">Lyase</keyword>
<dbReference type="PRINTS" id="PR00147">
    <property type="entry name" value="DNAPHOTLYASE"/>
</dbReference>
<evidence type="ECO:0000256" key="3">
    <source>
        <dbReference type="ARBA" id="ARBA00022827"/>
    </source>
</evidence>
<sequence length="472" mass="52699">MTNAPTLLWLRRDLRLTDHPALCAAVARGGPVIPVFVRDELVDGLGTAPAWRLGLGLEVLARALEGVGSRLILRSGDALAVLQGLIAETGARAVMWSRCYDPAYMERDAAVKKTLKEQGVAAQSYSGQLLFEPQTVETKTGGFYRVYTPFWNAVRGRSVPVPLAAPMHVPGPQVWPSSEALSDWRLGAGMRRGVDVVRPHLLLGEAAAQKRLAEFVDGPIAQYKARRDFPAEAATSGLSEPLALGEISPAQVWHAGWRAMQEGAAGAETFLKEVVWREFAYHLAYHTPHMLTRNWRQEWDAFPWQTDPEHPHVIAWKQGRTGIRFVDAAMREMYVTGRMHNRARMIVGSYLTKHLLTDWRIGQAWFADCLTDWDPAANAMGWQWVAGSGPDAAPYFRVFNPVTQLEKFDPKGAYTRRWLAEGQTNPPQTALDWFRAVPLSWGLTAQDRYPAPIVSAEDGRKRALHAYENRGF</sequence>
<dbReference type="Gene3D" id="1.25.40.80">
    <property type="match status" value="1"/>
</dbReference>
<feature type="site" description="Electron transfer via tryptophanyl radical" evidence="5">
    <location>
        <position position="382"/>
    </location>
</feature>
<dbReference type="InterPro" id="IPR005101">
    <property type="entry name" value="Cryptochr/Photolyase_FAD-bd"/>
</dbReference>
<keyword evidence="9" id="KW-1185">Reference proteome</keyword>
<dbReference type="InterPro" id="IPR002081">
    <property type="entry name" value="Cryptochrome/DNA_photolyase_1"/>
</dbReference>
<comment type="caution">
    <text evidence="8">The sequence shown here is derived from an EMBL/GenBank/DDBJ whole genome shotgun (WGS) entry which is preliminary data.</text>
</comment>
<proteinExistence type="inferred from homology"/>
<feature type="binding site" evidence="4">
    <location>
        <position position="270"/>
    </location>
    <ligand>
        <name>FAD</name>
        <dbReference type="ChEBI" id="CHEBI:57692"/>
    </ligand>
</feature>
<dbReference type="OrthoDB" id="9772484at2"/>
<dbReference type="PANTHER" id="PTHR11455:SF9">
    <property type="entry name" value="CRYPTOCHROME CIRCADIAN CLOCK 5 ISOFORM X1"/>
    <property type="match status" value="1"/>
</dbReference>
<evidence type="ECO:0000259" key="7">
    <source>
        <dbReference type="PROSITE" id="PS51645"/>
    </source>
</evidence>
<comment type="cofactor">
    <cofactor evidence="4">
        <name>FAD</name>
        <dbReference type="ChEBI" id="CHEBI:57692"/>
    </cofactor>
    <text evidence="4">Binds 1 FAD per subunit.</text>
</comment>
<evidence type="ECO:0000313" key="9">
    <source>
        <dbReference type="Proteomes" id="UP000306113"/>
    </source>
</evidence>
<evidence type="ECO:0000256" key="6">
    <source>
        <dbReference type="RuleBase" id="RU004182"/>
    </source>
</evidence>
<keyword evidence="2 4" id="KW-0285">Flavoprotein</keyword>
<accession>A0A4S3M8X2</accession>
<dbReference type="InterPro" id="IPR014729">
    <property type="entry name" value="Rossmann-like_a/b/a_fold"/>
</dbReference>
<keyword evidence="6" id="KW-0157">Chromophore</keyword>
<dbReference type="GO" id="GO:0003677">
    <property type="term" value="F:DNA binding"/>
    <property type="evidence" value="ECO:0007669"/>
    <property type="project" value="TreeGrafter"/>
</dbReference>
<evidence type="ECO:0000256" key="5">
    <source>
        <dbReference type="PIRSR" id="PIRSR602081-2"/>
    </source>
</evidence>
<dbReference type="Gene3D" id="3.40.50.620">
    <property type="entry name" value="HUPs"/>
    <property type="match status" value="1"/>
</dbReference>
<name>A0A4S3M8X2_9RHOB</name>
<dbReference type="GO" id="GO:0071949">
    <property type="term" value="F:FAD binding"/>
    <property type="evidence" value="ECO:0007669"/>
    <property type="project" value="TreeGrafter"/>
</dbReference>
<evidence type="ECO:0000256" key="2">
    <source>
        <dbReference type="ARBA" id="ARBA00022630"/>
    </source>
</evidence>
<dbReference type="SUPFAM" id="SSF52425">
    <property type="entry name" value="Cryptochrome/photolyase, N-terminal domain"/>
    <property type="match status" value="1"/>
</dbReference>
<dbReference type="GO" id="GO:0003904">
    <property type="term" value="F:deoxyribodipyrimidine photo-lyase activity"/>
    <property type="evidence" value="ECO:0007669"/>
    <property type="project" value="TreeGrafter"/>
</dbReference>
<dbReference type="PROSITE" id="PS51645">
    <property type="entry name" value="PHR_CRY_ALPHA_BETA"/>
    <property type="match status" value="1"/>
</dbReference>
<reference evidence="8 9" key="1">
    <citation type="submission" date="2019-04" db="EMBL/GenBank/DDBJ databases">
        <title>Draft genome sequence of Youngimonas vesicularis.</title>
        <authorList>
            <person name="Hameed A."/>
        </authorList>
    </citation>
    <scope>NUCLEOTIDE SEQUENCE [LARGE SCALE GENOMIC DNA]</scope>
    <source>
        <strain evidence="8 9">CC-AMW-E</strain>
    </source>
</reference>
<dbReference type="PANTHER" id="PTHR11455">
    <property type="entry name" value="CRYPTOCHROME"/>
    <property type="match status" value="1"/>
</dbReference>
<dbReference type="InterPro" id="IPR006050">
    <property type="entry name" value="DNA_photolyase_N"/>
</dbReference>
<dbReference type="Pfam" id="PF00875">
    <property type="entry name" value="DNA_photolyase"/>
    <property type="match status" value="1"/>
</dbReference>
<dbReference type="GO" id="GO:0009416">
    <property type="term" value="P:response to light stimulus"/>
    <property type="evidence" value="ECO:0007669"/>
    <property type="project" value="TreeGrafter"/>
</dbReference>
<comment type="cofactor">
    <cofactor evidence="1">
        <name>(6R)-5,10-methylene-5,6,7,8-tetrahydrofolate</name>
        <dbReference type="ChEBI" id="CHEBI:15636"/>
    </cofactor>
</comment>
<feature type="binding site" evidence="4">
    <location>
        <begin position="372"/>
        <end position="374"/>
    </location>
    <ligand>
        <name>FAD</name>
        <dbReference type="ChEBI" id="CHEBI:57692"/>
    </ligand>
</feature>
<dbReference type="Pfam" id="PF03441">
    <property type="entry name" value="FAD_binding_7"/>
    <property type="match status" value="1"/>
</dbReference>
<dbReference type="EMBL" id="SSMD01000005">
    <property type="protein sequence ID" value="THD73531.1"/>
    <property type="molecule type" value="Genomic_DNA"/>
</dbReference>
<feature type="site" description="Electron transfer via tryptophanyl radical" evidence="5">
    <location>
        <position position="304"/>
    </location>
</feature>
<feature type="binding site" evidence="4">
    <location>
        <begin position="235"/>
        <end position="239"/>
    </location>
    <ligand>
        <name>FAD</name>
        <dbReference type="ChEBI" id="CHEBI:57692"/>
    </ligand>
</feature>